<feature type="transmembrane region" description="Helical" evidence="22">
    <location>
        <begin position="71"/>
        <end position="91"/>
    </location>
</feature>
<dbReference type="GO" id="GO:0008955">
    <property type="term" value="F:peptidoglycan glycosyltransferase activity"/>
    <property type="evidence" value="ECO:0007669"/>
    <property type="project" value="UniProtKB-EC"/>
</dbReference>
<keyword evidence="5" id="KW-0328">Glycosyltransferase</keyword>
<dbReference type="EMBL" id="SLXT01000023">
    <property type="protein sequence ID" value="TCP62133.1"/>
    <property type="molecule type" value="Genomic_DNA"/>
</dbReference>
<keyword evidence="24" id="KW-1185">Reference proteome</keyword>
<dbReference type="PANTHER" id="PTHR30474">
    <property type="entry name" value="CELL CYCLE PROTEIN"/>
    <property type="match status" value="1"/>
</dbReference>
<accession>A0A4R2RGQ0</accession>
<evidence type="ECO:0000256" key="18">
    <source>
        <dbReference type="ARBA" id="ARBA00041418"/>
    </source>
</evidence>
<dbReference type="InterPro" id="IPR001182">
    <property type="entry name" value="FtsW/RodA"/>
</dbReference>
<feature type="transmembrane region" description="Helical" evidence="22">
    <location>
        <begin position="302"/>
        <end position="321"/>
    </location>
</feature>
<evidence type="ECO:0000256" key="17">
    <source>
        <dbReference type="ARBA" id="ARBA00041185"/>
    </source>
</evidence>
<evidence type="ECO:0000256" key="11">
    <source>
        <dbReference type="ARBA" id="ARBA00023136"/>
    </source>
</evidence>
<dbReference type="PANTHER" id="PTHR30474:SF2">
    <property type="entry name" value="PEPTIDOGLYCAN GLYCOSYLTRANSFERASE FTSW-RELATED"/>
    <property type="match status" value="1"/>
</dbReference>
<proteinExistence type="inferred from homology"/>
<keyword evidence="10 22" id="KW-1133">Transmembrane helix</keyword>
<dbReference type="GO" id="GO:0015648">
    <property type="term" value="F:lipid-linked peptidoglycan transporter activity"/>
    <property type="evidence" value="ECO:0007669"/>
    <property type="project" value="TreeGrafter"/>
</dbReference>
<evidence type="ECO:0000256" key="12">
    <source>
        <dbReference type="ARBA" id="ARBA00023306"/>
    </source>
</evidence>
<keyword evidence="3" id="KW-1003">Cell membrane</keyword>
<evidence type="ECO:0000256" key="20">
    <source>
        <dbReference type="ARBA" id="ARBA00049902"/>
    </source>
</evidence>
<keyword evidence="4 23" id="KW-0132">Cell division</keyword>
<dbReference type="AlphaFoldDB" id="A0A4R2RGQ0"/>
<evidence type="ECO:0000256" key="5">
    <source>
        <dbReference type="ARBA" id="ARBA00022676"/>
    </source>
</evidence>
<keyword evidence="7 22" id="KW-0812">Transmembrane</keyword>
<comment type="catalytic activity">
    <reaction evidence="20">
        <text>[GlcNAc-(1-&gt;4)-Mur2Ac(oyl-L-Ala-gamma-D-Glu-L-Lys-D-Ala-D-Ala)](n)-di-trans,octa-cis-undecaprenyl diphosphate + beta-D-GlcNAc-(1-&gt;4)-Mur2Ac(oyl-L-Ala-gamma-D-Glu-L-Lys-D-Ala-D-Ala)-di-trans,octa-cis-undecaprenyl diphosphate = [GlcNAc-(1-&gt;4)-Mur2Ac(oyl-L-Ala-gamma-D-Glu-L-Lys-D-Ala-D-Ala)](n+1)-di-trans,octa-cis-undecaprenyl diphosphate + di-trans,octa-cis-undecaprenyl diphosphate + H(+)</text>
        <dbReference type="Rhea" id="RHEA:23708"/>
        <dbReference type="Rhea" id="RHEA-COMP:9602"/>
        <dbReference type="Rhea" id="RHEA-COMP:9603"/>
        <dbReference type="ChEBI" id="CHEBI:15378"/>
        <dbReference type="ChEBI" id="CHEBI:58405"/>
        <dbReference type="ChEBI" id="CHEBI:60033"/>
        <dbReference type="ChEBI" id="CHEBI:78435"/>
        <dbReference type="EC" id="2.4.99.28"/>
    </reaction>
</comment>
<evidence type="ECO:0000256" key="6">
    <source>
        <dbReference type="ARBA" id="ARBA00022679"/>
    </source>
</evidence>
<gene>
    <name evidence="23" type="ORF">EDD73_12340</name>
</gene>
<dbReference type="GO" id="GO:0005886">
    <property type="term" value="C:plasma membrane"/>
    <property type="evidence" value="ECO:0007669"/>
    <property type="project" value="UniProtKB-SubCell"/>
</dbReference>
<evidence type="ECO:0000256" key="9">
    <source>
        <dbReference type="ARBA" id="ARBA00022984"/>
    </source>
</evidence>
<protein>
    <recommendedName>
        <fullName evidence="17">Probable peptidoglycan glycosyltransferase FtsW</fullName>
        <ecNumber evidence="19">2.4.99.28</ecNumber>
    </recommendedName>
    <alternativeName>
        <fullName evidence="18">Cell division protein FtsW</fullName>
    </alternativeName>
    <alternativeName>
        <fullName evidence="15">Cell wall polymerase</fullName>
    </alternativeName>
    <alternativeName>
        <fullName evidence="14">Peptidoglycan polymerase</fullName>
    </alternativeName>
</protein>
<evidence type="ECO:0000256" key="3">
    <source>
        <dbReference type="ARBA" id="ARBA00022475"/>
    </source>
</evidence>
<dbReference type="GO" id="GO:0009252">
    <property type="term" value="P:peptidoglycan biosynthetic process"/>
    <property type="evidence" value="ECO:0007669"/>
    <property type="project" value="UniProtKB-KW"/>
</dbReference>
<organism evidence="23 24">
    <name type="scientific">Heliophilum fasciatum</name>
    <dbReference type="NCBI Taxonomy" id="35700"/>
    <lineage>
        <taxon>Bacteria</taxon>
        <taxon>Bacillati</taxon>
        <taxon>Bacillota</taxon>
        <taxon>Clostridia</taxon>
        <taxon>Eubacteriales</taxon>
        <taxon>Heliobacteriaceae</taxon>
        <taxon>Heliophilum</taxon>
    </lineage>
</organism>
<comment type="caution">
    <text evidence="23">The sequence shown here is derived from an EMBL/GenBank/DDBJ whole genome shotgun (WGS) entry which is preliminary data.</text>
</comment>
<evidence type="ECO:0000256" key="22">
    <source>
        <dbReference type="SAM" id="Phobius"/>
    </source>
</evidence>
<feature type="transmembrane region" description="Helical" evidence="22">
    <location>
        <begin position="188"/>
        <end position="205"/>
    </location>
</feature>
<evidence type="ECO:0000256" key="7">
    <source>
        <dbReference type="ARBA" id="ARBA00022692"/>
    </source>
</evidence>
<feature type="transmembrane region" description="Helical" evidence="22">
    <location>
        <begin position="164"/>
        <end position="181"/>
    </location>
</feature>
<feature type="transmembrane region" description="Helical" evidence="22">
    <location>
        <begin position="137"/>
        <end position="158"/>
    </location>
</feature>
<dbReference type="InterPro" id="IPR013437">
    <property type="entry name" value="FtsW"/>
</dbReference>
<comment type="similarity">
    <text evidence="16">Belongs to the SEDS family. FtsW subfamily.</text>
</comment>
<evidence type="ECO:0000256" key="10">
    <source>
        <dbReference type="ARBA" id="ARBA00022989"/>
    </source>
</evidence>
<feature type="transmembrane region" description="Helical" evidence="22">
    <location>
        <begin position="264"/>
        <end position="290"/>
    </location>
</feature>
<keyword evidence="9" id="KW-0573">Peptidoglycan synthesis</keyword>
<evidence type="ECO:0000256" key="21">
    <source>
        <dbReference type="ARBA" id="ARBA00049966"/>
    </source>
</evidence>
<keyword evidence="13" id="KW-0961">Cell wall biogenesis/degradation</keyword>
<evidence type="ECO:0000256" key="19">
    <source>
        <dbReference type="ARBA" id="ARBA00044770"/>
    </source>
</evidence>
<dbReference type="InterPro" id="IPR018365">
    <property type="entry name" value="Cell_cycle_FtsW-rel_CS"/>
</dbReference>
<keyword evidence="6" id="KW-0808">Transferase</keyword>
<name>A0A4R2RGQ0_9FIRM</name>
<dbReference type="GO" id="GO:0032153">
    <property type="term" value="C:cell division site"/>
    <property type="evidence" value="ECO:0007669"/>
    <property type="project" value="TreeGrafter"/>
</dbReference>
<evidence type="ECO:0000256" key="16">
    <source>
        <dbReference type="ARBA" id="ARBA00038053"/>
    </source>
</evidence>
<dbReference type="OrthoDB" id="9812661at2"/>
<dbReference type="Proteomes" id="UP000294813">
    <property type="component" value="Unassembled WGS sequence"/>
</dbReference>
<keyword evidence="11 22" id="KW-0472">Membrane</keyword>
<evidence type="ECO:0000313" key="23">
    <source>
        <dbReference type="EMBL" id="TCP62133.1"/>
    </source>
</evidence>
<evidence type="ECO:0000256" key="1">
    <source>
        <dbReference type="ARBA" id="ARBA00004651"/>
    </source>
</evidence>
<comment type="function">
    <text evidence="21">Peptidoglycan polymerase that is essential for cell division.</text>
</comment>
<sequence>MRLKRKSPDVTILLAVVLLLMIGLLMVMSASSVRASYEYEDPFFFFKRQMMFAVMGLAVLVVLMRFDYRRLSPIANGFLIVSLILLLALFIPGVGKKVLGSTRWLNLGPASFQPSELVKLAVIFFLAKALSRDQHQLLDLFKGLGPYLALMGFIGLVLVVQKDLGTALAICGTMFLMLFVAGARTKHMGWLFGAGVGLVALAAYIEPYRMRRITGFLDPEADPQGAGYQLLQSLYALGGGGLFGSGLGQSKQKFFYLPEHHTDFIFAILGEEFGTLGAAVVIALFFLLIWRGIRVGVTCPDAFGSLLAVGLTAQVGLQAVINMGVVTGLLPVTGITLPFLSYGGSSLVFTLAGIGLLLSVSRYSPR</sequence>
<dbReference type="NCBIfam" id="TIGR02614">
    <property type="entry name" value="ftsW"/>
    <property type="match status" value="1"/>
</dbReference>
<dbReference type="RefSeq" id="WP_131920042.1">
    <property type="nucleotide sequence ID" value="NZ_JAOQNU010000023.1"/>
</dbReference>
<keyword evidence="8" id="KW-0133">Cell shape</keyword>
<evidence type="ECO:0000313" key="24">
    <source>
        <dbReference type="Proteomes" id="UP000294813"/>
    </source>
</evidence>
<feature type="transmembrane region" description="Helical" evidence="22">
    <location>
        <begin position="45"/>
        <end position="64"/>
    </location>
</feature>
<evidence type="ECO:0000256" key="4">
    <source>
        <dbReference type="ARBA" id="ARBA00022618"/>
    </source>
</evidence>
<evidence type="ECO:0000256" key="8">
    <source>
        <dbReference type="ARBA" id="ARBA00022960"/>
    </source>
</evidence>
<dbReference type="GO" id="GO:0071555">
    <property type="term" value="P:cell wall organization"/>
    <property type="evidence" value="ECO:0007669"/>
    <property type="project" value="UniProtKB-KW"/>
</dbReference>
<comment type="subcellular location">
    <subcellularLocation>
        <location evidence="1">Cell membrane</location>
        <topology evidence="1">Multi-pass membrane protein</topology>
    </subcellularLocation>
</comment>
<feature type="transmembrane region" description="Helical" evidence="22">
    <location>
        <begin position="341"/>
        <end position="360"/>
    </location>
</feature>
<dbReference type="EC" id="2.4.99.28" evidence="19"/>
<dbReference type="GO" id="GO:0051301">
    <property type="term" value="P:cell division"/>
    <property type="evidence" value="ECO:0007669"/>
    <property type="project" value="UniProtKB-KW"/>
</dbReference>
<evidence type="ECO:0000256" key="15">
    <source>
        <dbReference type="ARBA" id="ARBA00033270"/>
    </source>
</evidence>
<keyword evidence="12" id="KW-0131">Cell cycle</keyword>
<dbReference type="Pfam" id="PF01098">
    <property type="entry name" value="FTSW_RODA_SPOVE"/>
    <property type="match status" value="1"/>
</dbReference>
<reference evidence="23 24" key="1">
    <citation type="submission" date="2019-03" db="EMBL/GenBank/DDBJ databases">
        <title>Genomic Encyclopedia of Type Strains, Phase IV (KMG-IV): sequencing the most valuable type-strain genomes for metagenomic binning, comparative biology and taxonomic classification.</title>
        <authorList>
            <person name="Goeker M."/>
        </authorList>
    </citation>
    <scope>NUCLEOTIDE SEQUENCE [LARGE SCALE GENOMIC DNA]</scope>
    <source>
        <strain evidence="23 24">DSM 11170</strain>
    </source>
</reference>
<evidence type="ECO:0000256" key="13">
    <source>
        <dbReference type="ARBA" id="ARBA00023316"/>
    </source>
</evidence>
<evidence type="ECO:0000256" key="14">
    <source>
        <dbReference type="ARBA" id="ARBA00032370"/>
    </source>
</evidence>
<comment type="pathway">
    <text evidence="2">Cell wall biogenesis; peptidoglycan biosynthesis.</text>
</comment>
<evidence type="ECO:0000256" key="2">
    <source>
        <dbReference type="ARBA" id="ARBA00004752"/>
    </source>
</evidence>
<dbReference type="PROSITE" id="PS00428">
    <property type="entry name" value="FTSW_RODA_SPOVE"/>
    <property type="match status" value="1"/>
</dbReference>
<dbReference type="GO" id="GO:0008360">
    <property type="term" value="P:regulation of cell shape"/>
    <property type="evidence" value="ECO:0007669"/>
    <property type="project" value="UniProtKB-KW"/>
</dbReference>